<reference evidence="3 4" key="1">
    <citation type="submission" date="2024-04" db="EMBL/GenBank/DDBJ databases">
        <authorList>
            <person name="Waldvogel A.-M."/>
            <person name="Schoenle A."/>
        </authorList>
    </citation>
    <scope>NUCLEOTIDE SEQUENCE [LARGE SCALE GENOMIC DNA]</scope>
</reference>
<dbReference type="AlphaFoldDB" id="A0AAV2MMI7"/>
<feature type="transmembrane region" description="Helical" evidence="2">
    <location>
        <begin position="7"/>
        <end position="31"/>
    </location>
</feature>
<gene>
    <name evidence="3" type="ORF">KC01_LOCUS40717</name>
</gene>
<feature type="region of interest" description="Disordered" evidence="1">
    <location>
        <begin position="108"/>
        <end position="135"/>
    </location>
</feature>
<sequence length="135" mass="15249">MAAGRQLWSVVRLTLPSVGFVLSSCGVYLWSLSLTPGYTLLVLGFGSMVCGVFWTLCHTMRTKMYQRDHNSTRIHVFTIHRPSSFPPTYEESQSPPLDLPSALLPLAPPLYNPDSSKTPDCTWSWERPPRYSQTQ</sequence>
<organism evidence="3 4">
    <name type="scientific">Knipowitschia caucasica</name>
    <name type="common">Caucasian dwarf goby</name>
    <name type="synonym">Pomatoschistus caucasicus</name>
    <dbReference type="NCBI Taxonomy" id="637954"/>
    <lineage>
        <taxon>Eukaryota</taxon>
        <taxon>Metazoa</taxon>
        <taxon>Chordata</taxon>
        <taxon>Craniata</taxon>
        <taxon>Vertebrata</taxon>
        <taxon>Euteleostomi</taxon>
        <taxon>Actinopterygii</taxon>
        <taxon>Neopterygii</taxon>
        <taxon>Teleostei</taxon>
        <taxon>Neoteleostei</taxon>
        <taxon>Acanthomorphata</taxon>
        <taxon>Gobiaria</taxon>
        <taxon>Gobiiformes</taxon>
        <taxon>Gobioidei</taxon>
        <taxon>Gobiidae</taxon>
        <taxon>Gobiinae</taxon>
        <taxon>Knipowitschia</taxon>
    </lineage>
</organism>
<dbReference type="EMBL" id="OZ035831">
    <property type="protein sequence ID" value="CAL1614681.1"/>
    <property type="molecule type" value="Genomic_DNA"/>
</dbReference>
<evidence type="ECO:0000256" key="2">
    <source>
        <dbReference type="SAM" id="Phobius"/>
    </source>
</evidence>
<dbReference type="InterPro" id="IPR031363">
    <property type="entry name" value="TMEM252"/>
</dbReference>
<evidence type="ECO:0000256" key="1">
    <source>
        <dbReference type="SAM" id="MobiDB-lite"/>
    </source>
</evidence>
<dbReference type="Pfam" id="PF15664">
    <property type="entry name" value="TMEM252"/>
    <property type="match status" value="1"/>
</dbReference>
<evidence type="ECO:0000313" key="4">
    <source>
        <dbReference type="Proteomes" id="UP001497482"/>
    </source>
</evidence>
<evidence type="ECO:0000313" key="3">
    <source>
        <dbReference type="EMBL" id="CAL1614681.1"/>
    </source>
</evidence>
<keyword evidence="2" id="KW-0812">Transmembrane</keyword>
<keyword evidence="2" id="KW-0472">Membrane</keyword>
<keyword evidence="2" id="KW-1133">Transmembrane helix</keyword>
<proteinExistence type="predicted"/>
<keyword evidence="4" id="KW-1185">Reference proteome</keyword>
<dbReference type="Proteomes" id="UP001497482">
    <property type="component" value="Chromosome 9"/>
</dbReference>
<accession>A0AAV2MMI7</accession>
<name>A0AAV2MMI7_KNICA</name>
<dbReference type="PROSITE" id="PS51257">
    <property type="entry name" value="PROKAR_LIPOPROTEIN"/>
    <property type="match status" value="1"/>
</dbReference>
<protein>
    <submittedName>
        <fullName evidence="3">Uncharacterized protein</fullName>
    </submittedName>
</protein>
<feature type="transmembrane region" description="Helical" evidence="2">
    <location>
        <begin position="37"/>
        <end position="57"/>
    </location>
</feature>